<accession>A0AAP0R638</accession>
<comment type="caution">
    <text evidence="2">The sequence shown here is derived from an EMBL/GenBank/DDBJ whole genome shotgun (WGS) entry which is preliminary data.</text>
</comment>
<protein>
    <recommendedName>
        <fullName evidence="4">PGG domain-containing protein</fullName>
    </recommendedName>
</protein>
<organism evidence="2 3">
    <name type="scientific">Liquidambar formosana</name>
    <name type="common">Formosan gum</name>
    <dbReference type="NCBI Taxonomy" id="63359"/>
    <lineage>
        <taxon>Eukaryota</taxon>
        <taxon>Viridiplantae</taxon>
        <taxon>Streptophyta</taxon>
        <taxon>Embryophyta</taxon>
        <taxon>Tracheophyta</taxon>
        <taxon>Spermatophyta</taxon>
        <taxon>Magnoliopsida</taxon>
        <taxon>eudicotyledons</taxon>
        <taxon>Gunneridae</taxon>
        <taxon>Pentapetalae</taxon>
        <taxon>Saxifragales</taxon>
        <taxon>Altingiaceae</taxon>
        <taxon>Liquidambar</taxon>
    </lineage>
</organism>
<feature type="transmembrane region" description="Helical" evidence="1">
    <location>
        <begin position="59"/>
        <end position="80"/>
    </location>
</feature>
<dbReference type="EMBL" id="JBBPBK010000015">
    <property type="protein sequence ID" value="KAK9269623.1"/>
    <property type="molecule type" value="Genomic_DNA"/>
</dbReference>
<evidence type="ECO:0000313" key="2">
    <source>
        <dbReference type="EMBL" id="KAK9269623.1"/>
    </source>
</evidence>
<keyword evidence="1" id="KW-0812">Transmembrane</keyword>
<evidence type="ECO:0000256" key="1">
    <source>
        <dbReference type="SAM" id="Phobius"/>
    </source>
</evidence>
<keyword evidence="3" id="KW-1185">Reference proteome</keyword>
<sequence>MLISSSTVFIYTFLAMPMAKEKLYSYFRLAAWLTILATGAMVVAFMTGLYAVLQRSSPMLAIAICVIACSFFFFYYSLLLKPFATSSRLRHRFLRKPLVRFVHRITRLLSN</sequence>
<name>A0AAP0R638_LIQFO</name>
<evidence type="ECO:0008006" key="4">
    <source>
        <dbReference type="Google" id="ProtNLM"/>
    </source>
</evidence>
<keyword evidence="1" id="KW-0472">Membrane</keyword>
<feature type="transmembrane region" description="Helical" evidence="1">
    <location>
        <begin position="26"/>
        <end position="53"/>
    </location>
</feature>
<keyword evidence="1" id="KW-1133">Transmembrane helix</keyword>
<dbReference type="AlphaFoldDB" id="A0AAP0R638"/>
<proteinExistence type="predicted"/>
<reference evidence="2 3" key="1">
    <citation type="journal article" date="2024" name="Plant J.">
        <title>Genome sequences and population genomics reveal climatic adaptation and genomic divergence between two closely related sweetgum species.</title>
        <authorList>
            <person name="Xu W.Q."/>
            <person name="Ren C.Q."/>
            <person name="Zhang X.Y."/>
            <person name="Comes H.P."/>
            <person name="Liu X.H."/>
            <person name="Li Y.G."/>
            <person name="Kettle C.J."/>
            <person name="Jalonen R."/>
            <person name="Gaisberger H."/>
            <person name="Ma Y.Z."/>
            <person name="Qiu Y.X."/>
        </authorList>
    </citation>
    <scope>NUCLEOTIDE SEQUENCE [LARGE SCALE GENOMIC DNA]</scope>
    <source>
        <strain evidence="2">Hangzhou</strain>
    </source>
</reference>
<evidence type="ECO:0000313" key="3">
    <source>
        <dbReference type="Proteomes" id="UP001415857"/>
    </source>
</evidence>
<dbReference type="Proteomes" id="UP001415857">
    <property type="component" value="Unassembled WGS sequence"/>
</dbReference>
<gene>
    <name evidence="2" type="ORF">L1049_001400</name>
</gene>